<dbReference type="AlphaFoldDB" id="A0A7D6GJJ4"/>
<dbReference type="KEGG" id="nay:HYG81_13705"/>
<dbReference type="RefSeq" id="WP_180840330.1">
    <property type="nucleotide sequence ID" value="NZ_CP059154.1"/>
</dbReference>
<dbReference type="EMBL" id="CP059154">
    <property type="protein sequence ID" value="QLK25140.1"/>
    <property type="molecule type" value="Genomic_DNA"/>
</dbReference>
<name>A0A7D6GJJ4_9EURY</name>
<reference evidence="1 2" key="1">
    <citation type="submission" date="2020-07" db="EMBL/GenBank/DDBJ databases">
        <title>Natrinema (YPL30) sp. nov. and Haloterrigena xxxxxx (YPL8) sp. nov., isolated from a salt mine.</title>
        <authorList>
            <person name="Cui H."/>
        </authorList>
    </citation>
    <scope>NUCLEOTIDE SEQUENCE [LARGE SCALE GENOMIC DNA]</scope>
    <source>
        <strain evidence="1 2">YPL13</strain>
    </source>
</reference>
<evidence type="ECO:0000313" key="2">
    <source>
        <dbReference type="Proteomes" id="UP000510869"/>
    </source>
</evidence>
<dbReference type="Proteomes" id="UP000510869">
    <property type="component" value="Chromosome"/>
</dbReference>
<keyword evidence="2" id="KW-1185">Reference proteome</keyword>
<dbReference type="GeneID" id="56144280"/>
<sequence length="277" mass="31281">MEWDEPVISERDLARTYNGGAYEDPWAAVLDYQAVMRYASEHPNKGSSAIATALEIPRGRIRPWLDNGSKPDPVHGIEIARDHGWLEATYHNREFQALNVLVANVFSGGSIRSDAFHPSFALNHQEYHSHVIDALEMTGLEFEFHHEDDPNRATEVRPTDGATVLGRTLATLGAPVGPKAKLEDFTLPWYLDDAPFEVREMFVLSYLANRAIHHRDKDTVHIQEERSKAYRDELAELIEDVAKEPVTSGERMVTISADAARSLGLQSRYRFPSEETE</sequence>
<gene>
    <name evidence="1" type="ORF">HYG81_13705</name>
</gene>
<evidence type="ECO:0000313" key="1">
    <source>
        <dbReference type="EMBL" id="QLK25140.1"/>
    </source>
</evidence>
<proteinExistence type="predicted"/>
<accession>A0A7D6GJJ4</accession>
<dbReference type="OrthoDB" id="200049at2157"/>
<protein>
    <submittedName>
        <fullName evidence="1">Uncharacterized protein</fullName>
    </submittedName>
</protein>
<organism evidence="1 2">
    <name type="scientific">Natrinema zhouii</name>
    <dbReference type="NCBI Taxonomy" id="1710539"/>
    <lineage>
        <taxon>Archaea</taxon>
        <taxon>Methanobacteriati</taxon>
        <taxon>Methanobacteriota</taxon>
        <taxon>Stenosarchaea group</taxon>
        <taxon>Halobacteria</taxon>
        <taxon>Halobacteriales</taxon>
        <taxon>Natrialbaceae</taxon>
        <taxon>Natrinema</taxon>
    </lineage>
</organism>